<feature type="region of interest" description="Disordered" evidence="1">
    <location>
        <begin position="26"/>
        <end position="50"/>
    </location>
</feature>
<proteinExistence type="predicted"/>
<dbReference type="OrthoDB" id="7065421at2"/>
<feature type="compositionally biased region" description="Polar residues" evidence="1">
    <location>
        <begin position="41"/>
        <end position="50"/>
    </location>
</feature>
<dbReference type="AlphaFoldDB" id="A0A3G6RUG7"/>
<protein>
    <recommendedName>
        <fullName evidence="6">Lipoprotein</fullName>
    </recommendedName>
</protein>
<evidence type="ECO:0000313" key="3">
    <source>
        <dbReference type="EMBL" id="PNW10980.1"/>
    </source>
</evidence>
<evidence type="ECO:0000313" key="5">
    <source>
        <dbReference type="Proteomes" id="UP000279972"/>
    </source>
</evidence>
<evidence type="ECO:0000313" key="2">
    <source>
        <dbReference type="EMBL" id="AZA81931.1"/>
    </source>
</evidence>
<evidence type="ECO:0000313" key="4">
    <source>
        <dbReference type="Proteomes" id="UP000236262"/>
    </source>
</evidence>
<reference evidence="3 4" key="1">
    <citation type="submission" date="2018-01" db="EMBL/GenBank/DDBJ databases">
        <title>Draft genome sequences of Chryseobacterium lactis NCTC11390, Chryseobacterium oncorhynchi 701B-08, and Chryseobacterium viscerum 687B-08.</title>
        <authorList>
            <person name="Jeong J.-J."/>
            <person name="Lee Y.J."/>
            <person name="Park B."/>
            <person name="Choi I.-G."/>
            <person name="Kim K.D."/>
        </authorList>
    </citation>
    <scope>NUCLEOTIDE SEQUENCE [LARGE SCALE GENOMIC DNA]</scope>
    <source>
        <strain evidence="3 4">NCTC11390</strain>
    </source>
</reference>
<sequence>MKNKLSVIIVTFLVLVSCQRRETKASSKENLNQVDSKKTSPIENTQSSQKINESEWQGTYHFETSNRDEAKTAFNVVIKSLDNISIHIDDDGDQENYSNIKAEIINKDKIKIIYNASFKDDMGTIYIEKSDDDFYISGNPIYFINPGNNEMPLNKIK</sequence>
<dbReference type="KEGG" id="clac:EG342_08430"/>
<evidence type="ECO:0008006" key="6">
    <source>
        <dbReference type="Google" id="ProtNLM"/>
    </source>
</evidence>
<dbReference type="Proteomes" id="UP000279972">
    <property type="component" value="Chromosome"/>
</dbReference>
<dbReference type="EMBL" id="PPEH01000017">
    <property type="protein sequence ID" value="PNW10980.1"/>
    <property type="molecule type" value="Genomic_DNA"/>
</dbReference>
<evidence type="ECO:0000256" key="1">
    <source>
        <dbReference type="SAM" id="MobiDB-lite"/>
    </source>
</evidence>
<dbReference type="PROSITE" id="PS51257">
    <property type="entry name" value="PROKAR_LIPOPROTEIN"/>
    <property type="match status" value="1"/>
</dbReference>
<organism evidence="3 4">
    <name type="scientific">Chryseobacterium lactis</name>
    <dbReference type="NCBI Taxonomy" id="1241981"/>
    <lineage>
        <taxon>Bacteria</taxon>
        <taxon>Pseudomonadati</taxon>
        <taxon>Bacteroidota</taxon>
        <taxon>Flavobacteriia</taxon>
        <taxon>Flavobacteriales</taxon>
        <taxon>Weeksellaceae</taxon>
        <taxon>Chryseobacterium group</taxon>
        <taxon>Chryseobacterium</taxon>
    </lineage>
</organism>
<dbReference type="Proteomes" id="UP000236262">
    <property type="component" value="Unassembled WGS sequence"/>
</dbReference>
<reference evidence="2 5" key="2">
    <citation type="submission" date="2018-11" db="EMBL/GenBank/DDBJ databases">
        <title>Proposal to divide the Flavobacteriaceae and reorganize its genera based on Amino Acid Identity values calculated from whole genome sequences.</title>
        <authorList>
            <person name="Nicholson A.C."/>
            <person name="Gulvik C.A."/>
            <person name="Whitney A.M."/>
            <person name="Humrighouse B.W."/>
            <person name="Bell M."/>
            <person name="Holmes B."/>
            <person name="Steigerwalt A.G."/>
            <person name="Villarma A."/>
            <person name="Sheth M."/>
            <person name="Batra D."/>
            <person name="Pryor J."/>
            <person name="Bernardet J.-F."/>
            <person name="Hugo C."/>
            <person name="Kampfer P."/>
            <person name="Newman J."/>
            <person name="McQuiston J.R."/>
        </authorList>
    </citation>
    <scope>NUCLEOTIDE SEQUENCE [LARGE SCALE GENOMIC DNA]</scope>
    <source>
        <strain evidence="2 5">KC_1864</strain>
    </source>
</reference>
<keyword evidence="5" id="KW-1185">Reference proteome</keyword>
<gene>
    <name evidence="3" type="ORF">C1637_24710</name>
    <name evidence="2" type="ORF">EG342_08430</name>
</gene>
<accession>A0A3G6RUG7</accession>
<dbReference type="RefSeq" id="WP_103294319.1">
    <property type="nucleotide sequence ID" value="NZ_CP033924.1"/>
</dbReference>
<dbReference type="EMBL" id="CP033924">
    <property type="protein sequence ID" value="AZA81931.1"/>
    <property type="molecule type" value="Genomic_DNA"/>
</dbReference>
<name>A0A3G6RUG7_CHRLC</name>